<keyword evidence="6" id="KW-0963">Cytoplasm</keyword>
<organism evidence="12">
    <name type="scientific">Scylla olivacea</name>
    <name type="common">Orange mud crab</name>
    <name type="synonym">Cancer olivacea</name>
    <dbReference type="NCBI Taxonomy" id="85551"/>
    <lineage>
        <taxon>Eukaryota</taxon>
        <taxon>Metazoa</taxon>
        <taxon>Ecdysozoa</taxon>
        <taxon>Arthropoda</taxon>
        <taxon>Crustacea</taxon>
        <taxon>Multicrustacea</taxon>
        <taxon>Malacostraca</taxon>
        <taxon>Eumalacostraca</taxon>
        <taxon>Eucarida</taxon>
        <taxon>Decapoda</taxon>
        <taxon>Pleocyemata</taxon>
        <taxon>Brachyura</taxon>
        <taxon>Eubrachyura</taxon>
        <taxon>Portunoidea</taxon>
        <taxon>Portunidae</taxon>
        <taxon>Portuninae</taxon>
        <taxon>Scylla</taxon>
    </lineage>
</organism>
<keyword evidence="5" id="KW-0268">Exocytosis</keyword>
<dbReference type="PANTHER" id="PTHR45999:SF4">
    <property type="entry name" value="UNC-13-4A, ISOFORM B"/>
    <property type="match status" value="1"/>
</dbReference>
<feature type="compositionally biased region" description="Low complexity" evidence="8">
    <location>
        <begin position="26"/>
        <end position="37"/>
    </location>
</feature>
<dbReference type="EMBL" id="GDRN01090368">
    <property type="protein sequence ID" value="JAI60477.1"/>
    <property type="molecule type" value="Transcribed_RNA"/>
</dbReference>
<dbReference type="SMART" id="SM00239">
    <property type="entry name" value="C2"/>
    <property type="match status" value="2"/>
</dbReference>
<dbReference type="CDD" id="cd00030">
    <property type="entry name" value="C2"/>
    <property type="match status" value="1"/>
</dbReference>
<evidence type="ECO:0000259" key="10">
    <source>
        <dbReference type="PROSITE" id="PS51258"/>
    </source>
</evidence>
<feature type="region of interest" description="Disordered" evidence="8">
    <location>
        <begin position="1131"/>
        <end position="1161"/>
    </location>
</feature>
<name>A0A0P4W3M5_SCYOL</name>
<evidence type="ECO:0008006" key="13">
    <source>
        <dbReference type="Google" id="ProtNLM"/>
    </source>
</evidence>
<accession>A0A0P4W3M5</accession>
<evidence type="ECO:0000313" key="12">
    <source>
        <dbReference type="EMBL" id="JAI60477.1"/>
    </source>
</evidence>
<evidence type="ECO:0000259" key="9">
    <source>
        <dbReference type="PROSITE" id="PS50004"/>
    </source>
</evidence>
<dbReference type="InterPro" id="IPR035892">
    <property type="entry name" value="C2_domain_sf"/>
</dbReference>
<dbReference type="GO" id="GO:0005770">
    <property type="term" value="C:late endosome"/>
    <property type="evidence" value="ECO:0007669"/>
    <property type="project" value="UniProtKB-SubCell"/>
</dbReference>
<feature type="domain" description="C2" evidence="9">
    <location>
        <begin position="938"/>
        <end position="1085"/>
    </location>
</feature>
<evidence type="ECO:0000256" key="2">
    <source>
        <dbReference type="ARBA" id="ARBA00004496"/>
    </source>
</evidence>
<feature type="region of interest" description="Disordered" evidence="8">
    <location>
        <begin position="14"/>
        <end position="63"/>
    </location>
</feature>
<dbReference type="InterPro" id="IPR000008">
    <property type="entry name" value="C2_dom"/>
</dbReference>
<dbReference type="SUPFAM" id="SSF49562">
    <property type="entry name" value="C2 domain (Calcium/lipid-binding domain, CaLB)"/>
    <property type="match status" value="2"/>
</dbReference>
<dbReference type="GO" id="GO:0099503">
    <property type="term" value="C:secretory vesicle"/>
    <property type="evidence" value="ECO:0007669"/>
    <property type="project" value="TreeGrafter"/>
</dbReference>
<dbReference type="Pfam" id="PF06292">
    <property type="entry name" value="MUN"/>
    <property type="match status" value="1"/>
</dbReference>
<dbReference type="Gene3D" id="2.60.40.150">
    <property type="entry name" value="C2 domain"/>
    <property type="match status" value="2"/>
</dbReference>
<feature type="domain" description="MHD2" evidence="11">
    <location>
        <begin position="820"/>
        <end position="930"/>
    </location>
</feature>
<sequence length="1161" mass="131039">MVTLGSVSQSLIPSPVITFPASPHRLSPTLPSTPTLSGSREPVDEAKPEQSSNEDTSSDDDEVLVPVAMTETETEELLTDVLYSVHSLMGGTAAGVWKVGGESDLGGPSTRGEVHMEQIIRVLQAAFQINQETIDRLRADIRSKPPPEVNLQLSIKEASDLRPKTVKGTTNPYVIVSVGSSNTSHRTRLEKDTLRPKWNQEFTLPVGNLQKEVIRLEVWHEHDPVKMKQALTAVRDIKGMSRLVRGTTAQVQHQTSHLLGQVIVSVKDLTERGADGWFMLEKNEERSKERGKIHLAGTVTSKAQLENKSRQSYDALLARLIHHQLTCTNNNNEQSEWSRPWDGHLSGPGAASLAQYAIMLDLSDAALQLAWWKVCSRIPTADAVWVLSRLQEVQAAISKNLYQDEELLELRSSFCSFIRDHTERLKNLHKTFPPSSGIIARRQLTFTLKALQCMQNHAGTRALLDLEGLPPLHEMVTSSLATHAKNWWMTVIEELRGVRTTDEQISHVINIVKESHSFLSIAANAYDSIFMKEMNIPYMQTTYLMVSKKVNPCVRPLVMNIYNRLPSLDTEEEEETECEYRLEVGTSLWELYMNLGRLYQLSERLPAEARAESGVREYHRWFSKGVLRWLELAMCRARSMIKRAVELDMLEPQDKYCKFSSSASDTLGIFNDIKIWWQKLAWPDLENSAVLLTKILDNICSCVLCYSNLIREKVESIFHQYENSTRVFITEQICVGLNNIERVRTEMVKLPTQFGFSELLQKIRESDSGGESAATQLDATVERLIVSAAENTEAKLNEFIDTMLDKMQPTLERAVNEACEERSTVLAQVLDPSLELTMNQLNNSNFKRFLWRVWEVVVDIFTATVMRNSERRKANYFGGVHTILEETLKFFSPPDGKGLDETTAKTPAYTSLMELLESLRMSSESLIAQYYQERYEEQMEEILPCKARLYVKILFTKPGKLIVEVIMAKDMVVEADACSITSRGGGLGLHTSHQPVDSYVKVQLVPQEWFPATAIRKTKTQRKQDPAVYEETFEYEMSKTDDGVRAGFLLLTLKDYNLGFSNTFIGEAVIPLSSLPCVDSSEVHTVTNSCLTMTTPGLDIGYKSLRALQFRTGDKVASAFIKKVSKRLIEPKGKANTSMGKSNDDKARSKSPNMRERLKLS</sequence>
<dbReference type="InterPro" id="IPR010439">
    <property type="entry name" value="MUN_dom"/>
</dbReference>
<evidence type="ECO:0000256" key="7">
    <source>
        <dbReference type="ARBA" id="ARBA00022753"/>
    </source>
</evidence>
<keyword evidence="7" id="KW-0967">Endosome</keyword>
<dbReference type="InterPro" id="IPR052095">
    <property type="entry name" value="UNC-13_domain"/>
</dbReference>
<comment type="subcellular location">
    <subcellularLocation>
        <location evidence="2">Cytoplasm</location>
    </subcellularLocation>
    <subcellularLocation>
        <location evidence="3">Late endosome</location>
    </subcellularLocation>
    <subcellularLocation>
        <location evidence="1">Recycling endosome</location>
    </subcellularLocation>
</comment>
<dbReference type="GO" id="GO:0055037">
    <property type="term" value="C:recycling endosome"/>
    <property type="evidence" value="ECO:0007669"/>
    <property type="project" value="UniProtKB-SubCell"/>
</dbReference>
<comment type="similarity">
    <text evidence="4">Belongs to the unc-13 family.</text>
</comment>
<proteinExistence type="inferred from homology"/>
<dbReference type="InterPro" id="IPR014772">
    <property type="entry name" value="Munc13_dom-2"/>
</dbReference>
<dbReference type="EMBL" id="GDRN01090363">
    <property type="protein sequence ID" value="JAI60479.1"/>
    <property type="molecule type" value="Transcribed_RNA"/>
</dbReference>
<evidence type="ECO:0000256" key="5">
    <source>
        <dbReference type="ARBA" id="ARBA00022483"/>
    </source>
</evidence>
<evidence type="ECO:0000256" key="1">
    <source>
        <dbReference type="ARBA" id="ARBA00004172"/>
    </source>
</evidence>
<feature type="domain" description="MHD1" evidence="10">
    <location>
        <begin position="589"/>
        <end position="710"/>
    </location>
</feature>
<evidence type="ECO:0000256" key="4">
    <source>
        <dbReference type="ARBA" id="ARBA00005823"/>
    </source>
</evidence>
<dbReference type="AlphaFoldDB" id="A0A0P4W3M5"/>
<dbReference type="Pfam" id="PF00168">
    <property type="entry name" value="C2"/>
    <property type="match status" value="2"/>
</dbReference>
<dbReference type="PROSITE" id="PS51259">
    <property type="entry name" value="MHD2"/>
    <property type="match status" value="1"/>
</dbReference>
<dbReference type="Gene3D" id="1.10.357.50">
    <property type="match status" value="1"/>
</dbReference>
<feature type="compositionally biased region" description="Basic and acidic residues" evidence="8">
    <location>
        <begin position="1142"/>
        <end position="1161"/>
    </location>
</feature>
<dbReference type="PROSITE" id="PS50004">
    <property type="entry name" value="C2"/>
    <property type="match status" value="2"/>
</dbReference>
<evidence type="ECO:0000256" key="6">
    <source>
        <dbReference type="ARBA" id="ARBA00022490"/>
    </source>
</evidence>
<evidence type="ECO:0000256" key="3">
    <source>
        <dbReference type="ARBA" id="ARBA00004603"/>
    </source>
</evidence>
<reference evidence="12" key="1">
    <citation type="submission" date="2015-09" db="EMBL/GenBank/DDBJ databases">
        <title>Scylla olivacea transcriptome.</title>
        <authorList>
            <person name="Ikhwanuddin M."/>
        </authorList>
    </citation>
    <scope>NUCLEOTIDE SEQUENCE</scope>
</reference>
<dbReference type="GO" id="GO:0006887">
    <property type="term" value="P:exocytosis"/>
    <property type="evidence" value="ECO:0007669"/>
    <property type="project" value="UniProtKB-KW"/>
</dbReference>
<dbReference type="PANTHER" id="PTHR45999">
    <property type="entry name" value="UNC-13-4A, ISOFORM B"/>
    <property type="match status" value="1"/>
</dbReference>
<protein>
    <recommendedName>
        <fullName evidence="13">C2 domain-containing protein</fullName>
    </recommendedName>
</protein>
<evidence type="ECO:0000256" key="8">
    <source>
        <dbReference type="SAM" id="MobiDB-lite"/>
    </source>
</evidence>
<evidence type="ECO:0000259" key="11">
    <source>
        <dbReference type="PROSITE" id="PS51259"/>
    </source>
</evidence>
<dbReference type="InterPro" id="IPR014770">
    <property type="entry name" value="Munc13_1"/>
</dbReference>
<feature type="domain" description="C2" evidence="9">
    <location>
        <begin position="133"/>
        <end position="256"/>
    </location>
</feature>
<dbReference type="PROSITE" id="PS51258">
    <property type="entry name" value="MHD1"/>
    <property type="match status" value="1"/>
</dbReference>